<organism evidence="3 4">
    <name type="scientific">Sphingobium rhizovicinum</name>
    <dbReference type="NCBI Taxonomy" id="432308"/>
    <lineage>
        <taxon>Bacteria</taxon>
        <taxon>Pseudomonadati</taxon>
        <taxon>Pseudomonadota</taxon>
        <taxon>Alphaproteobacteria</taxon>
        <taxon>Sphingomonadales</taxon>
        <taxon>Sphingomonadaceae</taxon>
        <taxon>Sphingobium</taxon>
    </lineage>
</organism>
<dbReference type="InterPro" id="IPR055235">
    <property type="entry name" value="ASD1_cat"/>
</dbReference>
<dbReference type="Gene3D" id="3.20.20.80">
    <property type="entry name" value="Glycosidases"/>
    <property type="match status" value="1"/>
</dbReference>
<keyword evidence="4" id="KW-1185">Reference proteome</keyword>
<dbReference type="PANTHER" id="PTHR43576:SF2">
    <property type="entry name" value="INTRACELLULAR EXO-ALPHA-L-ARABINOFURANOSIDASE 2"/>
    <property type="match status" value="1"/>
</dbReference>
<evidence type="ECO:0000259" key="2">
    <source>
        <dbReference type="Pfam" id="PF22848"/>
    </source>
</evidence>
<accession>A0ABV7NN90</accession>
<dbReference type="SUPFAM" id="SSF51445">
    <property type="entry name" value="(Trans)glycosidases"/>
    <property type="match status" value="1"/>
</dbReference>
<reference evidence="4" key="1">
    <citation type="journal article" date="2019" name="Int. J. Syst. Evol. Microbiol.">
        <title>The Global Catalogue of Microorganisms (GCM) 10K type strain sequencing project: providing services to taxonomists for standard genome sequencing and annotation.</title>
        <authorList>
            <consortium name="The Broad Institute Genomics Platform"/>
            <consortium name="The Broad Institute Genome Sequencing Center for Infectious Disease"/>
            <person name="Wu L."/>
            <person name="Ma J."/>
        </authorList>
    </citation>
    <scope>NUCLEOTIDE SEQUENCE [LARGE SCALE GENOMIC DNA]</scope>
    <source>
        <strain evidence="4">CCM 7491</strain>
    </source>
</reference>
<evidence type="ECO:0000256" key="1">
    <source>
        <dbReference type="SAM" id="SignalP"/>
    </source>
</evidence>
<dbReference type="Pfam" id="PF22848">
    <property type="entry name" value="ASD1_dom"/>
    <property type="match status" value="1"/>
</dbReference>
<dbReference type="InterPro" id="IPR017853">
    <property type="entry name" value="GH"/>
</dbReference>
<comment type="caution">
    <text evidence="3">The sequence shown here is derived from an EMBL/GenBank/DDBJ whole genome shotgun (WGS) entry which is preliminary data.</text>
</comment>
<sequence>MMRGIVTALAVLLGSTALAQSAGAQGEGTVTVHADRSAPKFDKRIFGQFAEHLGSGIYSGIWVGKGSKIPNIDGYRTDVIDALKAIRVPVIRWPGGCFADEYHWREAIGPQAKRKIKINTHWGGVTESNAFGTHEFMNYSELVGAEPYVSGNLGSAPPYEMAEWVEYMTSPTGSSLAQERAANGRKAPWHITMFGLGNELWGCGGDMKPEHAAALTRQYGSFVKLPGGAKLMKIASGANEGDLNWTDVMMRDAGEKIDGIGVHYYTIPYDWKKKGAATGFDEDGWARTLAKTVRMDDIITKHAKVMDK</sequence>
<keyword evidence="1" id="KW-0732">Signal</keyword>
<dbReference type="Proteomes" id="UP001595681">
    <property type="component" value="Unassembled WGS sequence"/>
</dbReference>
<feature type="domain" description="Alpha-L-arabinofuranosidase 1 catalytic" evidence="2">
    <location>
        <begin position="83"/>
        <end position="202"/>
    </location>
</feature>
<feature type="chain" id="PRO_5045219604" description="Alpha-L-arabinofuranosidase 1 catalytic domain-containing protein" evidence="1">
    <location>
        <begin position="20"/>
        <end position="308"/>
    </location>
</feature>
<feature type="signal peptide" evidence="1">
    <location>
        <begin position="1"/>
        <end position="19"/>
    </location>
</feature>
<evidence type="ECO:0000313" key="3">
    <source>
        <dbReference type="EMBL" id="MFC3443792.1"/>
    </source>
</evidence>
<dbReference type="PANTHER" id="PTHR43576">
    <property type="entry name" value="ALPHA-L-ARABINOFURANOSIDASE C-RELATED"/>
    <property type="match status" value="1"/>
</dbReference>
<evidence type="ECO:0000313" key="4">
    <source>
        <dbReference type="Proteomes" id="UP001595681"/>
    </source>
</evidence>
<proteinExistence type="predicted"/>
<dbReference type="EMBL" id="JBHRVU010000005">
    <property type="protein sequence ID" value="MFC3443792.1"/>
    <property type="molecule type" value="Genomic_DNA"/>
</dbReference>
<gene>
    <name evidence="3" type="ORF">ACFOKF_21805</name>
</gene>
<dbReference type="RefSeq" id="WP_380798669.1">
    <property type="nucleotide sequence ID" value="NZ_JBHRVU010000005.1"/>
</dbReference>
<protein>
    <recommendedName>
        <fullName evidence="2">Alpha-L-arabinofuranosidase 1 catalytic domain-containing protein</fullName>
    </recommendedName>
</protein>
<name>A0ABV7NN90_9SPHN</name>